<dbReference type="RefSeq" id="WP_154522063.1">
    <property type="nucleotide sequence ID" value="NZ_VUNJ01000004.1"/>
</dbReference>
<evidence type="ECO:0000313" key="2">
    <source>
        <dbReference type="EMBL" id="MST91368.1"/>
    </source>
</evidence>
<dbReference type="EMBL" id="VUNJ01000004">
    <property type="protein sequence ID" value="MST91368.1"/>
    <property type="molecule type" value="Genomic_DNA"/>
</dbReference>
<dbReference type="Pfam" id="PF03432">
    <property type="entry name" value="Relaxase"/>
    <property type="match status" value="1"/>
</dbReference>
<comment type="caution">
    <text evidence="2">The sequence shown here is derived from an EMBL/GenBank/DDBJ whole genome shotgun (WGS) entry which is preliminary data.</text>
</comment>
<evidence type="ECO:0000313" key="3">
    <source>
        <dbReference type="Proteomes" id="UP000431913"/>
    </source>
</evidence>
<feature type="domain" description="MobA/VirD2-like nuclease" evidence="1">
    <location>
        <begin position="27"/>
        <end position="161"/>
    </location>
</feature>
<evidence type="ECO:0000259" key="1">
    <source>
        <dbReference type="Pfam" id="PF03432"/>
    </source>
</evidence>
<dbReference type="AlphaFoldDB" id="A0A6I2U5H2"/>
<sequence>MATTRIIPMHINRGRTIAKCLTDRTDYAMNPDKTDGGEYITAYACDPKTADMEFLLSKRQYRQFTGRTQQNDVIAYQIRQSFKPGEVTPELANKIGYEFAMRFTKGNHAFIVATHTDKAHIHNHIIWNSTTLDCQSKFRDFHRSGQAVRKLSDLICMEYQLSVIEHPHPHGDSYNKWLGGNAKPCNRDLLRAAIDNALSKKPQSLDALMALLTQAGYEISYGKNITFSRAGQKQNIRLKSLGDDYSEDALRAVLAGTKPHNPHRKRRTVSKEKRPSLLSAIEAKINSGRGSAYDQKMKVVRLKSMAETLLFIQQHDFKDYAELATFCSEVSAKSNAVLSEIKSAEKRMAEISVLRTHIINYSKTRDIYVGYRKAGYSKKYLAEHESDIIIHRAAKKAFDELGLKKLPSVSSLQKEYAALLSEKKEKYADYYRLEKEKRDLLVYKANTERLLQLDAEEPQKSKERQQKEK</sequence>
<gene>
    <name evidence="2" type="ORF">FYJ76_05355</name>
</gene>
<name>A0A6I2U5H2_9FIRM</name>
<reference evidence="2 3" key="1">
    <citation type="submission" date="2019-08" db="EMBL/GenBank/DDBJ databases">
        <title>In-depth cultivation of the pig gut microbiome towards novel bacterial diversity and tailored functional studies.</title>
        <authorList>
            <person name="Wylensek D."/>
            <person name="Hitch T.C.A."/>
            <person name="Clavel T."/>
        </authorList>
    </citation>
    <scope>NUCLEOTIDE SEQUENCE [LARGE SCALE GENOMIC DNA]</scope>
    <source>
        <strain evidence="2 3">WCA3-601-WT-6J</strain>
    </source>
</reference>
<proteinExistence type="predicted"/>
<organism evidence="2 3">
    <name type="scientific">Ruthenibacterium lactatiformans</name>
    <dbReference type="NCBI Taxonomy" id="1550024"/>
    <lineage>
        <taxon>Bacteria</taxon>
        <taxon>Bacillati</taxon>
        <taxon>Bacillota</taxon>
        <taxon>Clostridia</taxon>
        <taxon>Eubacteriales</taxon>
        <taxon>Oscillospiraceae</taxon>
        <taxon>Ruthenibacterium</taxon>
    </lineage>
</organism>
<accession>A0A6I2U5H2</accession>
<dbReference type="InterPro" id="IPR005094">
    <property type="entry name" value="Endonuclease_MobA/VirD2"/>
</dbReference>
<protein>
    <submittedName>
        <fullName evidence="2">Relaxase/mobilization nuclease domain-containing protein</fullName>
    </submittedName>
</protein>
<dbReference type="Proteomes" id="UP000431913">
    <property type="component" value="Unassembled WGS sequence"/>
</dbReference>